<dbReference type="InterPro" id="IPR003791">
    <property type="entry name" value="UPF0178"/>
</dbReference>
<gene>
    <name evidence="3" type="ORF">ACFSM0_11400</name>
</gene>
<evidence type="ECO:0000256" key="1">
    <source>
        <dbReference type="ARBA" id="ARBA00008522"/>
    </source>
</evidence>
<dbReference type="PANTHER" id="PTHR35146">
    <property type="entry name" value="UPF0178 PROTEIN YAII"/>
    <property type="match status" value="1"/>
</dbReference>
<reference evidence="4" key="1">
    <citation type="journal article" date="2019" name="Int. J. Syst. Evol. Microbiol.">
        <title>The Global Catalogue of Microorganisms (GCM) 10K type strain sequencing project: providing services to taxonomists for standard genome sequencing and annotation.</title>
        <authorList>
            <consortium name="The Broad Institute Genomics Platform"/>
            <consortium name="The Broad Institute Genome Sequencing Center for Infectious Disease"/>
            <person name="Wu L."/>
            <person name="Ma J."/>
        </authorList>
    </citation>
    <scope>NUCLEOTIDE SEQUENCE [LARGE SCALE GENOMIC DNA]</scope>
    <source>
        <strain evidence="4">CCUG 55131</strain>
    </source>
</reference>
<dbReference type="Pfam" id="PF02639">
    <property type="entry name" value="DUF188"/>
    <property type="match status" value="1"/>
</dbReference>
<dbReference type="RefSeq" id="WP_377390584.1">
    <property type="nucleotide sequence ID" value="NZ_JBHUIX010000011.1"/>
</dbReference>
<evidence type="ECO:0000313" key="3">
    <source>
        <dbReference type="EMBL" id="MFD2174701.1"/>
    </source>
</evidence>
<accession>A0ABW5AB42</accession>
<organism evidence="3 4">
    <name type="scientific">Rhodobacter lacus</name>
    <dbReference type="NCBI Taxonomy" id="1641972"/>
    <lineage>
        <taxon>Bacteria</taxon>
        <taxon>Pseudomonadati</taxon>
        <taxon>Pseudomonadota</taxon>
        <taxon>Alphaproteobacteria</taxon>
        <taxon>Rhodobacterales</taxon>
        <taxon>Rhodobacter group</taxon>
        <taxon>Rhodobacter</taxon>
    </lineage>
</organism>
<dbReference type="Proteomes" id="UP001597413">
    <property type="component" value="Unassembled WGS sequence"/>
</dbReference>
<keyword evidence="4" id="KW-1185">Reference proteome</keyword>
<protein>
    <recommendedName>
        <fullName evidence="2">UPF0178 protein ACFSM0_11400</fullName>
    </recommendedName>
</protein>
<dbReference type="NCBIfam" id="NF001095">
    <property type="entry name" value="PRK00124.1"/>
    <property type="match status" value="1"/>
</dbReference>
<sequence>MVIYVDADACPVKAEIERVGTRHGVRMVLVSNGGIRPSAHPLIETVIVPAGPDEADKWIAERAGPGDVVVSGDIPLAAKCVAAGAQVLKPDGTELTAQNIGTVLAMRDLMADLRAADPFLQGRGRSFSKADRSAFLDALERALRRAVRG</sequence>
<comment type="similarity">
    <text evidence="1 2">Belongs to the UPF0178 family.</text>
</comment>
<evidence type="ECO:0000256" key="2">
    <source>
        <dbReference type="HAMAP-Rule" id="MF_00489"/>
    </source>
</evidence>
<proteinExistence type="inferred from homology"/>
<dbReference type="EMBL" id="JBHUIX010000011">
    <property type="protein sequence ID" value="MFD2174701.1"/>
    <property type="molecule type" value="Genomic_DNA"/>
</dbReference>
<evidence type="ECO:0000313" key="4">
    <source>
        <dbReference type="Proteomes" id="UP001597413"/>
    </source>
</evidence>
<dbReference type="PANTHER" id="PTHR35146:SF1">
    <property type="entry name" value="UPF0178 PROTEIN YAII"/>
    <property type="match status" value="1"/>
</dbReference>
<name>A0ABW5AB42_9RHOB</name>
<dbReference type="HAMAP" id="MF_00489">
    <property type="entry name" value="UPF0178"/>
    <property type="match status" value="1"/>
</dbReference>
<comment type="caution">
    <text evidence="3">The sequence shown here is derived from an EMBL/GenBank/DDBJ whole genome shotgun (WGS) entry which is preliminary data.</text>
</comment>